<dbReference type="SUPFAM" id="SSF53850">
    <property type="entry name" value="Periplasmic binding protein-like II"/>
    <property type="match status" value="1"/>
</dbReference>
<keyword evidence="3" id="KW-1185">Reference proteome</keyword>
<dbReference type="AlphaFoldDB" id="F5R840"/>
<dbReference type="PANTHER" id="PTHR30024:SF17">
    <property type="entry name" value="SOLUTE-BINDING PROTEIN FAMILY 3_N-TERMINAL DOMAIN-CONTAINING PROTEIN"/>
    <property type="match status" value="1"/>
</dbReference>
<dbReference type="STRING" id="1000565.METUNv1_00476"/>
<dbReference type="OrthoDB" id="5343002at2"/>
<reference evidence="2 3" key="1">
    <citation type="journal article" date="2011" name="J. Bacteriol.">
        <title>Genome sequence of Methyloversatilis universalis FAM5T, a methylotrophic representative of the order Rhodocyclales.</title>
        <authorList>
            <person name="Kittichotirat W."/>
            <person name="Good N.M."/>
            <person name="Hall R."/>
            <person name="Bringel F."/>
            <person name="Lajus A."/>
            <person name="Medigue C."/>
            <person name="Smalley N.E."/>
            <person name="Beck D."/>
            <person name="Bumgarner R."/>
            <person name="Vuilleumier S."/>
            <person name="Kalyuzhnaya M.G."/>
        </authorList>
    </citation>
    <scope>NUCLEOTIDE SEQUENCE [LARGE SCALE GENOMIC DNA]</scope>
    <source>
        <strain evidence="3">ATCC BAA-1314 / JCM 13912 / FAM5</strain>
    </source>
</reference>
<feature type="signal peptide" evidence="1">
    <location>
        <begin position="1"/>
        <end position="24"/>
    </location>
</feature>
<accession>F5R840</accession>
<dbReference type="Gene3D" id="3.40.190.10">
    <property type="entry name" value="Periplasmic binding protein-like II"/>
    <property type="match status" value="2"/>
</dbReference>
<dbReference type="RefSeq" id="WP_008058436.1">
    <property type="nucleotide sequence ID" value="NZ_AFHG01000029.1"/>
</dbReference>
<proteinExistence type="predicted"/>
<dbReference type="PANTHER" id="PTHR30024">
    <property type="entry name" value="ALIPHATIC SULFONATES-BINDING PROTEIN-RELATED"/>
    <property type="match status" value="1"/>
</dbReference>
<evidence type="ECO:0000313" key="2">
    <source>
        <dbReference type="EMBL" id="EGK73298.1"/>
    </source>
</evidence>
<organism evidence="2 3">
    <name type="scientific">Methyloversatilis universalis (strain ATCC BAA-1314 / DSM 25237 / JCM 13912 / CCUG 52030 / FAM5)</name>
    <dbReference type="NCBI Taxonomy" id="1000565"/>
    <lineage>
        <taxon>Bacteria</taxon>
        <taxon>Pseudomonadati</taxon>
        <taxon>Pseudomonadota</taxon>
        <taxon>Betaproteobacteria</taxon>
        <taxon>Nitrosomonadales</taxon>
        <taxon>Sterolibacteriaceae</taxon>
        <taxon>Methyloversatilis</taxon>
    </lineage>
</organism>
<dbReference type="Proteomes" id="UP000005019">
    <property type="component" value="Unassembled WGS sequence"/>
</dbReference>
<sequence length="284" mass="30839">MHSRLQLRHFIALCATLFASALHAACPVEGTVTVGIVPQQSASELAQSWIPLLKDMSGATGCEFRFATAPTITEFEKRLARGEYAIAYMNPYHYVVFHQSAGYQAFAREKDRKLRGLLVVRSDSTVNSVQELDGREVAFPSPAAFAATVIPLAELKKGGVIVKPRFVASHDSVYLNVSRGLVPAGGGIERTLEAIDADVRDRLKVIWRSAEYPPHAFARLPGAPEALGRSFLEGVQAVAATPQGAALLKQIGFKGLVPAQDRDWDPIRALDIRVLDALLAEPAR</sequence>
<dbReference type="eggNOG" id="COG3221">
    <property type="taxonomic scope" value="Bacteria"/>
</dbReference>
<evidence type="ECO:0000256" key="1">
    <source>
        <dbReference type="SAM" id="SignalP"/>
    </source>
</evidence>
<name>F5R840_METUF</name>
<feature type="chain" id="PRO_5003325641" evidence="1">
    <location>
        <begin position="25"/>
        <end position="284"/>
    </location>
</feature>
<dbReference type="Pfam" id="PF12974">
    <property type="entry name" value="Phosphonate-bd"/>
    <property type="match status" value="1"/>
</dbReference>
<comment type="caution">
    <text evidence="2">The sequence shown here is derived from an EMBL/GenBank/DDBJ whole genome shotgun (WGS) entry which is preliminary data.</text>
</comment>
<dbReference type="EMBL" id="AFHG01000029">
    <property type="protein sequence ID" value="EGK73298.1"/>
    <property type="molecule type" value="Genomic_DNA"/>
</dbReference>
<protein>
    <submittedName>
        <fullName evidence="2">Phosphonate ABC transporter phosphate-binding periplasmic component</fullName>
    </submittedName>
</protein>
<gene>
    <name evidence="2" type="ORF">METUNv1_00476</name>
</gene>
<evidence type="ECO:0000313" key="3">
    <source>
        <dbReference type="Proteomes" id="UP000005019"/>
    </source>
</evidence>
<keyword evidence="1" id="KW-0732">Signal</keyword>